<evidence type="ECO:0000313" key="2">
    <source>
        <dbReference type="EMBL" id="KAF3501168.1"/>
    </source>
</evidence>
<accession>A0A8S9NH20</accession>
<feature type="region of interest" description="Disordered" evidence="1">
    <location>
        <begin position="1"/>
        <end position="70"/>
    </location>
</feature>
<evidence type="ECO:0000256" key="1">
    <source>
        <dbReference type="SAM" id="MobiDB-lite"/>
    </source>
</evidence>
<feature type="compositionally biased region" description="Basic and acidic residues" evidence="1">
    <location>
        <begin position="1"/>
        <end position="12"/>
    </location>
</feature>
<name>A0A8S9NH20_BRACR</name>
<sequence length="88" mass="9842">MKPLHLHQEPPIDRVVPPEAEPPLMDGCGTRAPTKRSMMGLRRRSGEEQVQRKGKGYGDGTKAHAPAVRRTQKKISILHSLFLLLLHS</sequence>
<dbReference type="EMBL" id="QGKX02001621">
    <property type="protein sequence ID" value="KAF3501168.1"/>
    <property type="molecule type" value="Genomic_DNA"/>
</dbReference>
<protein>
    <submittedName>
        <fullName evidence="2">Uncharacterized protein</fullName>
    </submittedName>
</protein>
<gene>
    <name evidence="2" type="ORF">F2Q69_00045650</name>
</gene>
<evidence type="ECO:0000313" key="3">
    <source>
        <dbReference type="Proteomes" id="UP000712600"/>
    </source>
</evidence>
<dbReference type="Proteomes" id="UP000712600">
    <property type="component" value="Unassembled WGS sequence"/>
</dbReference>
<proteinExistence type="predicted"/>
<reference evidence="2" key="1">
    <citation type="submission" date="2019-12" db="EMBL/GenBank/DDBJ databases">
        <title>Genome sequencing and annotation of Brassica cretica.</title>
        <authorList>
            <person name="Studholme D.J."/>
            <person name="Sarris P."/>
        </authorList>
    </citation>
    <scope>NUCLEOTIDE SEQUENCE</scope>
    <source>
        <strain evidence="2">PFS-109/04</strain>
        <tissue evidence="2">Leaf</tissue>
    </source>
</reference>
<comment type="caution">
    <text evidence="2">The sequence shown here is derived from an EMBL/GenBank/DDBJ whole genome shotgun (WGS) entry which is preliminary data.</text>
</comment>
<dbReference type="AlphaFoldDB" id="A0A8S9NH20"/>
<organism evidence="2 3">
    <name type="scientific">Brassica cretica</name>
    <name type="common">Mustard</name>
    <dbReference type="NCBI Taxonomy" id="69181"/>
    <lineage>
        <taxon>Eukaryota</taxon>
        <taxon>Viridiplantae</taxon>
        <taxon>Streptophyta</taxon>
        <taxon>Embryophyta</taxon>
        <taxon>Tracheophyta</taxon>
        <taxon>Spermatophyta</taxon>
        <taxon>Magnoliopsida</taxon>
        <taxon>eudicotyledons</taxon>
        <taxon>Gunneridae</taxon>
        <taxon>Pentapetalae</taxon>
        <taxon>rosids</taxon>
        <taxon>malvids</taxon>
        <taxon>Brassicales</taxon>
        <taxon>Brassicaceae</taxon>
        <taxon>Brassiceae</taxon>
        <taxon>Brassica</taxon>
    </lineage>
</organism>